<feature type="region of interest" description="Disordered" evidence="1">
    <location>
        <begin position="119"/>
        <end position="182"/>
    </location>
</feature>
<dbReference type="Proteomes" id="UP000054097">
    <property type="component" value="Unassembled WGS sequence"/>
</dbReference>
<evidence type="ECO:0000313" key="2">
    <source>
        <dbReference type="EMBL" id="KIM23908.1"/>
    </source>
</evidence>
<name>A0A0C2WBT8_SERVB</name>
<dbReference type="EMBL" id="KN824330">
    <property type="protein sequence ID" value="KIM23908.1"/>
    <property type="molecule type" value="Genomic_DNA"/>
</dbReference>
<feature type="region of interest" description="Disordered" evidence="1">
    <location>
        <begin position="1"/>
        <end position="63"/>
    </location>
</feature>
<gene>
    <name evidence="2" type="ORF">M408DRAFT_248826</name>
</gene>
<evidence type="ECO:0000256" key="1">
    <source>
        <dbReference type="SAM" id="MobiDB-lite"/>
    </source>
</evidence>
<evidence type="ECO:0000313" key="3">
    <source>
        <dbReference type="Proteomes" id="UP000054097"/>
    </source>
</evidence>
<reference evidence="3" key="2">
    <citation type="submission" date="2015-01" db="EMBL/GenBank/DDBJ databases">
        <title>Evolutionary Origins and Diversification of the Mycorrhizal Mutualists.</title>
        <authorList>
            <consortium name="DOE Joint Genome Institute"/>
            <consortium name="Mycorrhizal Genomics Consortium"/>
            <person name="Kohler A."/>
            <person name="Kuo A."/>
            <person name="Nagy L.G."/>
            <person name="Floudas D."/>
            <person name="Copeland A."/>
            <person name="Barry K.W."/>
            <person name="Cichocki N."/>
            <person name="Veneault-Fourrey C."/>
            <person name="LaButti K."/>
            <person name="Lindquist E.A."/>
            <person name="Lipzen A."/>
            <person name="Lundell T."/>
            <person name="Morin E."/>
            <person name="Murat C."/>
            <person name="Riley R."/>
            <person name="Ohm R."/>
            <person name="Sun H."/>
            <person name="Tunlid A."/>
            <person name="Henrissat B."/>
            <person name="Grigoriev I.V."/>
            <person name="Hibbett D.S."/>
            <person name="Martin F."/>
        </authorList>
    </citation>
    <scope>NUCLEOTIDE SEQUENCE [LARGE SCALE GENOMIC DNA]</scope>
    <source>
        <strain evidence="3">MAFF 305830</strain>
    </source>
</reference>
<protein>
    <submittedName>
        <fullName evidence="2">Uncharacterized protein</fullName>
    </submittedName>
</protein>
<feature type="compositionally biased region" description="Polar residues" evidence="1">
    <location>
        <begin position="139"/>
        <end position="161"/>
    </location>
</feature>
<organism evidence="2 3">
    <name type="scientific">Serendipita vermifera MAFF 305830</name>
    <dbReference type="NCBI Taxonomy" id="933852"/>
    <lineage>
        <taxon>Eukaryota</taxon>
        <taxon>Fungi</taxon>
        <taxon>Dikarya</taxon>
        <taxon>Basidiomycota</taxon>
        <taxon>Agaricomycotina</taxon>
        <taxon>Agaricomycetes</taxon>
        <taxon>Sebacinales</taxon>
        <taxon>Serendipitaceae</taxon>
        <taxon>Serendipita</taxon>
    </lineage>
</organism>
<proteinExistence type="predicted"/>
<sequence length="182" mass="18744">MSNRNQGSFNPNHYPNQAPYGNYQPGVSPGNGQGDYHTNQQSVYYPAGTSNTPYNYPPGQGGPEFTYAPAFPMAQGGPQGYAGAEGHYAMGTAPWAGGSGQHPVNAGYQAIYGSTDPARALTPPPVGHPSWTGAYPIARSSTPQASGHGQPRVSYQNQPISLTEGAGGSAPGGSSVRPPLVP</sequence>
<dbReference type="AlphaFoldDB" id="A0A0C2WBT8"/>
<feature type="compositionally biased region" description="Polar residues" evidence="1">
    <location>
        <begin position="1"/>
        <end position="15"/>
    </location>
</feature>
<dbReference type="HOGENOM" id="CLU_1482868_0_0_1"/>
<reference evidence="2 3" key="1">
    <citation type="submission" date="2014-04" db="EMBL/GenBank/DDBJ databases">
        <authorList>
            <consortium name="DOE Joint Genome Institute"/>
            <person name="Kuo A."/>
            <person name="Zuccaro A."/>
            <person name="Kohler A."/>
            <person name="Nagy L.G."/>
            <person name="Floudas D."/>
            <person name="Copeland A."/>
            <person name="Barry K.W."/>
            <person name="Cichocki N."/>
            <person name="Veneault-Fourrey C."/>
            <person name="LaButti K."/>
            <person name="Lindquist E.A."/>
            <person name="Lipzen A."/>
            <person name="Lundell T."/>
            <person name="Morin E."/>
            <person name="Murat C."/>
            <person name="Sun H."/>
            <person name="Tunlid A."/>
            <person name="Henrissat B."/>
            <person name="Grigoriev I.V."/>
            <person name="Hibbett D.S."/>
            <person name="Martin F."/>
            <person name="Nordberg H.P."/>
            <person name="Cantor M.N."/>
            <person name="Hua S.X."/>
        </authorList>
    </citation>
    <scope>NUCLEOTIDE SEQUENCE [LARGE SCALE GENOMIC DNA]</scope>
    <source>
        <strain evidence="2 3">MAFF 305830</strain>
    </source>
</reference>
<accession>A0A0C2WBT8</accession>
<feature type="compositionally biased region" description="Polar residues" evidence="1">
    <location>
        <begin position="36"/>
        <end position="54"/>
    </location>
</feature>
<keyword evidence="3" id="KW-1185">Reference proteome</keyword>